<evidence type="ECO:0000256" key="3">
    <source>
        <dbReference type="ARBA" id="ARBA00023125"/>
    </source>
</evidence>
<dbReference type="CDD" id="cd12148">
    <property type="entry name" value="fungal_TF_MHR"/>
    <property type="match status" value="1"/>
</dbReference>
<evidence type="ECO:0000256" key="1">
    <source>
        <dbReference type="ARBA" id="ARBA00022723"/>
    </source>
</evidence>
<proteinExistence type="predicted"/>
<dbReference type="PROSITE" id="PS00463">
    <property type="entry name" value="ZN2_CY6_FUNGAL_1"/>
    <property type="match status" value="1"/>
</dbReference>
<dbReference type="InterPro" id="IPR036864">
    <property type="entry name" value="Zn2-C6_fun-type_DNA-bd_sf"/>
</dbReference>
<dbReference type="GO" id="GO:0006351">
    <property type="term" value="P:DNA-templated transcription"/>
    <property type="evidence" value="ECO:0007669"/>
    <property type="project" value="InterPro"/>
</dbReference>
<comment type="caution">
    <text evidence="8">The sequence shown here is derived from an EMBL/GenBank/DDBJ whole genome shotgun (WGS) entry which is preliminary data.</text>
</comment>
<dbReference type="Pfam" id="PF04082">
    <property type="entry name" value="Fungal_trans"/>
    <property type="match status" value="1"/>
</dbReference>
<evidence type="ECO:0000313" key="8">
    <source>
        <dbReference type="EMBL" id="KAJ5556797.1"/>
    </source>
</evidence>
<dbReference type="GO" id="GO:0000435">
    <property type="term" value="P:positive regulation of transcription from RNA polymerase II promoter by galactose"/>
    <property type="evidence" value="ECO:0007669"/>
    <property type="project" value="TreeGrafter"/>
</dbReference>
<dbReference type="InterPro" id="IPR007219">
    <property type="entry name" value="XnlR_reg_dom"/>
</dbReference>
<dbReference type="GO" id="GO:0008270">
    <property type="term" value="F:zinc ion binding"/>
    <property type="evidence" value="ECO:0007669"/>
    <property type="project" value="InterPro"/>
</dbReference>
<dbReference type="GO" id="GO:0000978">
    <property type="term" value="F:RNA polymerase II cis-regulatory region sequence-specific DNA binding"/>
    <property type="evidence" value="ECO:0007669"/>
    <property type="project" value="TreeGrafter"/>
</dbReference>
<evidence type="ECO:0000256" key="4">
    <source>
        <dbReference type="ARBA" id="ARBA00023163"/>
    </source>
</evidence>
<keyword evidence="6" id="KW-1133">Transmembrane helix</keyword>
<dbReference type="EMBL" id="JAQIZZ010000001">
    <property type="protein sequence ID" value="KAJ5556797.1"/>
    <property type="molecule type" value="Genomic_DNA"/>
</dbReference>
<evidence type="ECO:0000259" key="7">
    <source>
        <dbReference type="PROSITE" id="PS50048"/>
    </source>
</evidence>
<keyword evidence="6" id="KW-0472">Membrane</keyword>
<sequence length="708" mass="78690">MAPSGEPDSTEGRTSKRRRVAVACDACRSRKSRCDGVRPRCSLCVDLGFECIYTPPVTAKNVIVQKEYLHGLEDRVKRLEDSFRTVRSDVDGLTVRVDRVPKAADREVRGEVRGEVRSAIQVSDLIGPEDSVDAMGAISFADEEDSGFFGPSSNIAFLRHLSSAVVQKGYSLSPGAADGGFVSVSKPSSTLRQTAQEKVNVFALPPQAETLALINLYFSETGLLYPYIYPPTFLATYHRMARENFSGVRKSWLGLLNMILAMATITAEPNGASADTRIAESDVFYQRGLGLCGGELWRGTTLELVQFHLLAGQYLQGTQKSVQVWNVHGLAVKGALQLGLHSEHASRTFDPLEKESRKRTWYCCVMLDRTLSMTFGRPGAIPDSYVQLSMPSTHQFEVSSAVVDAETYSLGVSFFNSTITLYKNLWNVLDSLYGQNIGCEDALSVSETVSHVFSIEQNLFSWERSLPASLQLITRADLDKMSQEKISGTKSFSWKFRVILTLRYLNVRVLLHRPVLVKFIIASRAPDRDPEDLKLLQRIGMNSMAICTMSAMEIINIIFQAVSDPQWKQSLLGAYWYSLYYTFNAALVILGAIWVYRDTNLTGSSMLNEARELKEYPARAITALSKLDNGNRLIDRCRSFLEHFNNVLADPDTEGPTPSLPSLAINRDGLQATDFDFSPFGMELGEFMMDDDFVAMIDRQGLSGSGYA</sequence>
<organism evidence="8 9">
    <name type="scientific">Penicillium frequentans</name>
    <dbReference type="NCBI Taxonomy" id="3151616"/>
    <lineage>
        <taxon>Eukaryota</taxon>
        <taxon>Fungi</taxon>
        <taxon>Dikarya</taxon>
        <taxon>Ascomycota</taxon>
        <taxon>Pezizomycotina</taxon>
        <taxon>Eurotiomycetes</taxon>
        <taxon>Eurotiomycetidae</taxon>
        <taxon>Eurotiales</taxon>
        <taxon>Aspergillaceae</taxon>
        <taxon>Penicillium</taxon>
    </lineage>
</organism>
<protein>
    <recommendedName>
        <fullName evidence="7">Zn(2)-C6 fungal-type domain-containing protein</fullName>
    </recommendedName>
</protein>
<dbReference type="Pfam" id="PF00172">
    <property type="entry name" value="Zn_clus"/>
    <property type="match status" value="1"/>
</dbReference>
<gene>
    <name evidence="8" type="ORF">N7494_000712</name>
</gene>
<dbReference type="PROSITE" id="PS50048">
    <property type="entry name" value="ZN2_CY6_FUNGAL_2"/>
    <property type="match status" value="1"/>
</dbReference>
<dbReference type="CDD" id="cd00067">
    <property type="entry name" value="GAL4"/>
    <property type="match status" value="1"/>
</dbReference>
<dbReference type="AlphaFoldDB" id="A0AAD6D8Q4"/>
<keyword evidence="3" id="KW-0238">DNA-binding</keyword>
<evidence type="ECO:0000256" key="6">
    <source>
        <dbReference type="SAM" id="Phobius"/>
    </source>
</evidence>
<dbReference type="GO" id="GO:0000981">
    <property type="term" value="F:DNA-binding transcription factor activity, RNA polymerase II-specific"/>
    <property type="evidence" value="ECO:0007669"/>
    <property type="project" value="InterPro"/>
</dbReference>
<evidence type="ECO:0000256" key="2">
    <source>
        <dbReference type="ARBA" id="ARBA00023015"/>
    </source>
</evidence>
<keyword evidence="9" id="KW-1185">Reference proteome</keyword>
<dbReference type="SMART" id="SM00066">
    <property type="entry name" value="GAL4"/>
    <property type="match status" value="1"/>
</dbReference>
<keyword evidence="2" id="KW-0805">Transcription regulation</keyword>
<keyword evidence="5" id="KW-0539">Nucleus</keyword>
<keyword evidence="4" id="KW-0804">Transcription</keyword>
<dbReference type="Gene3D" id="4.10.240.10">
    <property type="entry name" value="Zn(2)-C6 fungal-type DNA-binding domain"/>
    <property type="match status" value="1"/>
</dbReference>
<dbReference type="GO" id="GO:0005634">
    <property type="term" value="C:nucleus"/>
    <property type="evidence" value="ECO:0007669"/>
    <property type="project" value="TreeGrafter"/>
</dbReference>
<feature type="transmembrane region" description="Helical" evidence="6">
    <location>
        <begin position="574"/>
        <end position="596"/>
    </location>
</feature>
<dbReference type="SMART" id="SM00906">
    <property type="entry name" value="Fungal_trans"/>
    <property type="match status" value="1"/>
</dbReference>
<feature type="domain" description="Zn(2)-C6 fungal-type" evidence="7">
    <location>
        <begin position="23"/>
        <end position="53"/>
    </location>
</feature>
<evidence type="ECO:0000313" key="9">
    <source>
        <dbReference type="Proteomes" id="UP001220324"/>
    </source>
</evidence>
<dbReference type="InterPro" id="IPR051127">
    <property type="entry name" value="Fungal_SecMet_Regulators"/>
</dbReference>
<dbReference type="SUPFAM" id="SSF57701">
    <property type="entry name" value="Zn2/Cys6 DNA-binding domain"/>
    <property type="match status" value="1"/>
</dbReference>
<keyword evidence="1" id="KW-0479">Metal-binding</keyword>
<keyword evidence="6" id="KW-0812">Transmembrane</keyword>
<dbReference type="InterPro" id="IPR001138">
    <property type="entry name" value="Zn2Cys6_DnaBD"/>
</dbReference>
<dbReference type="Proteomes" id="UP001220324">
    <property type="component" value="Unassembled WGS sequence"/>
</dbReference>
<dbReference type="PANTHER" id="PTHR47424">
    <property type="entry name" value="REGULATORY PROTEIN GAL4"/>
    <property type="match status" value="1"/>
</dbReference>
<accession>A0AAD6D8Q4</accession>
<evidence type="ECO:0000256" key="5">
    <source>
        <dbReference type="ARBA" id="ARBA00023242"/>
    </source>
</evidence>
<reference evidence="8 9" key="1">
    <citation type="journal article" date="2023" name="IMA Fungus">
        <title>Comparative genomic study of the Penicillium genus elucidates a diverse pangenome and 15 lateral gene transfer events.</title>
        <authorList>
            <person name="Petersen C."/>
            <person name="Sorensen T."/>
            <person name="Nielsen M.R."/>
            <person name="Sondergaard T.E."/>
            <person name="Sorensen J.L."/>
            <person name="Fitzpatrick D.A."/>
            <person name="Frisvad J.C."/>
            <person name="Nielsen K.L."/>
        </authorList>
    </citation>
    <scope>NUCLEOTIDE SEQUENCE [LARGE SCALE GENOMIC DNA]</scope>
    <source>
        <strain evidence="8 9">IBT 35679</strain>
    </source>
</reference>
<name>A0AAD6D8Q4_9EURO</name>
<dbReference type="PANTHER" id="PTHR47424:SF3">
    <property type="entry name" value="REGULATORY PROTEIN GAL4"/>
    <property type="match status" value="1"/>
</dbReference>